<sequence length="684" mass="74382">MSGPPISPMPYRGDIDGLRAVAVVSVVLYHFGFPLQGGFVGVDVFFVISGFLIGGILWREYDATGRIRLKHFYIRRFRRLAPAFFATVLGAGAVAWALLLPFEFREYGKAAIASTLYLSNVLFFRQAGYFDTVSEEKPLLHTWSLAVEEQFYVFLPLVILLLARWRWGLIGALVAAWALSLAACIALTPVSPTATFYLFPFRAWEMLSGVLLAIWGQGSNRPWRGRAALSWLGLLLVLGSVVLIPAGPAFPGLLAVLPVAGTLLLLSSGTGDNPINRLLTHPLARFFGVISYSLYLWHWPVYTLSTYLRDGYANAGEAVVWMALSVLLAWLSWRFIENPVRYARRLPGGVVLGGTAIASACVLALGAYVYKADGLPDRFGPEARVHIAASGDFLQDFSRCYIADSLPLDGLEVCPIGPEGPPRVLVWGDSHTRAFKEGLDLAAHEADVPGLILWRAGCPPLFGLRKVESAATPAQDMACTQANLQIRQAIGRLDSLDRVLLIGRWSYYASGQGVGRDAHNRIALYPTDRPENTGQAQGALLSEAAASTVAELRQRVPQVFVLRQPPEIPRYDSRKAAREAAHAGWPLAPAPETEAEVPEAALAPRAAMAEAPWVALAERGAITVLDSWPRFCDGGTCRAVEDGTGQYFDNNHVTNAAALRVRDLFAPVFRGPSARAVLHGASSP</sequence>
<keyword evidence="4" id="KW-0808">Transferase</keyword>
<feature type="transmembrane region" description="Helical" evidence="1">
    <location>
        <begin position="227"/>
        <end position="244"/>
    </location>
</feature>
<dbReference type="GO" id="GO:0009103">
    <property type="term" value="P:lipopolysaccharide biosynthetic process"/>
    <property type="evidence" value="ECO:0007669"/>
    <property type="project" value="TreeGrafter"/>
</dbReference>
<feature type="transmembrane region" description="Helical" evidence="1">
    <location>
        <begin position="169"/>
        <end position="190"/>
    </location>
</feature>
<reference evidence="4 5" key="1">
    <citation type="submission" date="2024-05" db="EMBL/GenBank/DDBJ databases">
        <title>Genome sequence of Ponticoccus litoralis KCCM 90028.</title>
        <authorList>
            <person name="Kim J.M."/>
            <person name="Lee J.K."/>
            <person name="Choi B.J."/>
            <person name="Bayburt H."/>
            <person name="Baek J.H."/>
            <person name="Jeon C.O."/>
        </authorList>
    </citation>
    <scope>NUCLEOTIDE SEQUENCE [LARGE SCALE GENOMIC DNA]</scope>
    <source>
        <strain evidence="4 5">KCCM 90028</strain>
    </source>
</reference>
<feature type="transmembrane region" description="Helical" evidence="1">
    <location>
        <begin position="39"/>
        <end position="59"/>
    </location>
</feature>
<comment type="caution">
    <text evidence="4">The sequence shown here is derived from an EMBL/GenBank/DDBJ whole genome shotgun (WGS) entry which is preliminary data.</text>
</comment>
<dbReference type="PANTHER" id="PTHR23028:SF53">
    <property type="entry name" value="ACYL_TRANSF_3 DOMAIN-CONTAINING PROTEIN"/>
    <property type="match status" value="1"/>
</dbReference>
<keyword evidence="1" id="KW-0812">Transmembrane</keyword>
<proteinExistence type="predicted"/>
<keyword evidence="4" id="KW-0012">Acyltransferase</keyword>
<feature type="domain" description="Acyltransferase 3" evidence="2">
    <location>
        <begin position="14"/>
        <end position="333"/>
    </location>
</feature>
<name>A0AAW9SKI1_9RHOB</name>
<protein>
    <submittedName>
        <fullName evidence="4">Acyltransferase family protein</fullName>
        <ecNumber evidence="4">2.3.1.-</ecNumber>
    </submittedName>
</protein>
<dbReference type="InterPro" id="IPR050879">
    <property type="entry name" value="Acyltransferase_3"/>
</dbReference>
<feature type="transmembrane region" description="Helical" evidence="1">
    <location>
        <begin position="278"/>
        <end position="298"/>
    </location>
</feature>
<dbReference type="RefSeq" id="WP_347166444.1">
    <property type="nucleotide sequence ID" value="NZ_JBDNCH010000002.1"/>
</dbReference>
<feature type="transmembrane region" description="Helical" evidence="1">
    <location>
        <begin position="80"/>
        <end position="99"/>
    </location>
</feature>
<dbReference type="PANTHER" id="PTHR23028">
    <property type="entry name" value="ACETYLTRANSFERASE"/>
    <property type="match status" value="1"/>
</dbReference>
<evidence type="ECO:0000259" key="3">
    <source>
        <dbReference type="Pfam" id="PF19040"/>
    </source>
</evidence>
<dbReference type="Proteomes" id="UP001428774">
    <property type="component" value="Unassembled WGS sequence"/>
</dbReference>
<feature type="domain" description="SGNH" evidence="3">
    <location>
        <begin position="399"/>
        <end position="667"/>
    </location>
</feature>
<feature type="transmembrane region" description="Helical" evidence="1">
    <location>
        <begin position="196"/>
        <end position="215"/>
    </location>
</feature>
<dbReference type="AlphaFoldDB" id="A0AAW9SKI1"/>
<dbReference type="InterPro" id="IPR002656">
    <property type="entry name" value="Acyl_transf_3_dom"/>
</dbReference>
<dbReference type="Pfam" id="PF19040">
    <property type="entry name" value="SGNH"/>
    <property type="match status" value="1"/>
</dbReference>
<dbReference type="GO" id="GO:0016747">
    <property type="term" value="F:acyltransferase activity, transferring groups other than amino-acyl groups"/>
    <property type="evidence" value="ECO:0007669"/>
    <property type="project" value="InterPro"/>
</dbReference>
<gene>
    <name evidence="4" type="ORF">ABFB10_10230</name>
</gene>
<keyword evidence="1" id="KW-0472">Membrane</keyword>
<organism evidence="4 5">
    <name type="scientific">Ponticoccus litoralis</name>
    <dbReference type="NCBI Taxonomy" id="422297"/>
    <lineage>
        <taxon>Bacteria</taxon>
        <taxon>Pseudomonadati</taxon>
        <taxon>Pseudomonadota</taxon>
        <taxon>Alphaproteobacteria</taxon>
        <taxon>Rhodobacterales</taxon>
        <taxon>Roseobacteraceae</taxon>
        <taxon>Ponticoccus</taxon>
    </lineage>
</organism>
<accession>A0AAW9SKI1</accession>
<dbReference type="InterPro" id="IPR043968">
    <property type="entry name" value="SGNH"/>
</dbReference>
<evidence type="ECO:0000313" key="5">
    <source>
        <dbReference type="Proteomes" id="UP001428774"/>
    </source>
</evidence>
<dbReference type="GO" id="GO:0016020">
    <property type="term" value="C:membrane"/>
    <property type="evidence" value="ECO:0007669"/>
    <property type="project" value="TreeGrafter"/>
</dbReference>
<feature type="transmembrane region" description="Helical" evidence="1">
    <location>
        <begin position="143"/>
        <end position="162"/>
    </location>
</feature>
<feature type="transmembrane region" description="Helical" evidence="1">
    <location>
        <begin position="348"/>
        <end position="370"/>
    </location>
</feature>
<dbReference type="EMBL" id="JBDNCH010000002">
    <property type="protein sequence ID" value="MEN9061363.1"/>
    <property type="molecule type" value="Genomic_DNA"/>
</dbReference>
<evidence type="ECO:0000259" key="2">
    <source>
        <dbReference type="Pfam" id="PF01757"/>
    </source>
</evidence>
<dbReference type="Pfam" id="PF01757">
    <property type="entry name" value="Acyl_transf_3"/>
    <property type="match status" value="1"/>
</dbReference>
<evidence type="ECO:0000313" key="4">
    <source>
        <dbReference type="EMBL" id="MEN9061363.1"/>
    </source>
</evidence>
<keyword evidence="5" id="KW-1185">Reference proteome</keyword>
<feature type="transmembrane region" description="Helical" evidence="1">
    <location>
        <begin position="250"/>
        <end position="266"/>
    </location>
</feature>
<feature type="transmembrane region" description="Helical" evidence="1">
    <location>
        <begin position="318"/>
        <end position="336"/>
    </location>
</feature>
<dbReference type="EC" id="2.3.1.-" evidence="4"/>
<evidence type="ECO:0000256" key="1">
    <source>
        <dbReference type="SAM" id="Phobius"/>
    </source>
</evidence>
<keyword evidence="1" id="KW-1133">Transmembrane helix</keyword>